<accession>A0A0C9TS31</accession>
<keyword evidence="3" id="KW-1185">Reference proteome</keyword>
<organism evidence="2 3">
    <name type="scientific">Sphaerobolus stellatus (strain SS14)</name>
    <dbReference type="NCBI Taxonomy" id="990650"/>
    <lineage>
        <taxon>Eukaryota</taxon>
        <taxon>Fungi</taxon>
        <taxon>Dikarya</taxon>
        <taxon>Basidiomycota</taxon>
        <taxon>Agaricomycotina</taxon>
        <taxon>Agaricomycetes</taxon>
        <taxon>Phallomycetidae</taxon>
        <taxon>Geastrales</taxon>
        <taxon>Sphaerobolaceae</taxon>
        <taxon>Sphaerobolus</taxon>
    </lineage>
</organism>
<proteinExistence type="predicted"/>
<dbReference type="HOGENOM" id="CLU_3143952_0_0_1"/>
<feature type="compositionally biased region" description="Pro residues" evidence="1">
    <location>
        <begin position="1"/>
        <end position="11"/>
    </location>
</feature>
<protein>
    <submittedName>
        <fullName evidence="2">Uncharacterized protein</fullName>
    </submittedName>
</protein>
<evidence type="ECO:0000313" key="2">
    <source>
        <dbReference type="EMBL" id="KIJ33038.1"/>
    </source>
</evidence>
<dbReference type="EMBL" id="KN837218">
    <property type="protein sequence ID" value="KIJ33038.1"/>
    <property type="molecule type" value="Genomic_DNA"/>
</dbReference>
<reference evidence="2 3" key="1">
    <citation type="submission" date="2014-06" db="EMBL/GenBank/DDBJ databases">
        <title>Evolutionary Origins and Diversification of the Mycorrhizal Mutualists.</title>
        <authorList>
            <consortium name="DOE Joint Genome Institute"/>
            <consortium name="Mycorrhizal Genomics Consortium"/>
            <person name="Kohler A."/>
            <person name="Kuo A."/>
            <person name="Nagy L.G."/>
            <person name="Floudas D."/>
            <person name="Copeland A."/>
            <person name="Barry K.W."/>
            <person name="Cichocki N."/>
            <person name="Veneault-Fourrey C."/>
            <person name="LaButti K."/>
            <person name="Lindquist E.A."/>
            <person name="Lipzen A."/>
            <person name="Lundell T."/>
            <person name="Morin E."/>
            <person name="Murat C."/>
            <person name="Riley R."/>
            <person name="Ohm R."/>
            <person name="Sun H."/>
            <person name="Tunlid A."/>
            <person name="Henrissat B."/>
            <person name="Grigoriev I.V."/>
            <person name="Hibbett D.S."/>
            <person name="Martin F."/>
        </authorList>
    </citation>
    <scope>NUCLEOTIDE SEQUENCE [LARGE SCALE GENOMIC DNA]</scope>
    <source>
        <strain evidence="2 3">SS14</strain>
    </source>
</reference>
<dbReference type="AlphaFoldDB" id="A0A0C9TS31"/>
<evidence type="ECO:0000256" key="1">
    <source>
        <dbReference type="SAM" id="MobiDB-lite"/>
    </source>
</evidence>
<evidence type="ECO:0000313" key="3">
    <source>
        <dbReference type="Proteomes" id="UP000054279"/>
    </source>
</evidence>
<sequence>MTIQLHPPPPSQQVRKNLNSSNDMNGSDISVRSSPPLAKPISQSFFFVL</sequence>
<feature type="region of interest" description="Disordered" evidence="1">
    <location>
        <begin position="1"/>
        <end position="38"/>
    </location>
</feature>
<dbReference type="Proteomes" id="UP000054279">
    <property type="component" value="Unassembled WGS sequence"/>
</dbReference>
<gene>
    <name evidence="2" type="ORF">M422DRAFT_265068</name>
</gene>
<name>A0A0C9TS31_SPHS4</name>
<feature type="compositionally biased region" description="Polar residues" evidence="1">
    <location>
        <begin position="12"/>
        <end position="33"/>
    </location>
</feature>